<dbReference type="Proteomes" id="UP000478052">
    <property type="component" value="Unassembled WGS sequence"/>
</dbReference>
<keyword evidence="1" id="KW-0812">Transmembrane</keyword>
<name>A0A6G0Z2K3_APHCR</name>
<dbReference type="EMBL" id="VUJU01001589">
    <property type="protein sequence ID" value="KAF0764625.1"/>
    <property type="molecule type" value="Genomic_DNA"/>
</dbReference>
<protein>
    <submittedName>
        <fullName evidence="2">Uncharacterized protein</fullName>
    </submittedName>
</protein>
<evidence type="ECO:0000313" key="3">
    <source>
        <dbReference type="Proteomes" id="UP000478052"/>
    </source>
</evidence>
<organism evidence="2 3">
    <name type="scientific">Aphis craccivora</name>
    <name type="common">Cowpea aphid</name>
    <dbReference type="NCBI Taxonomy" id="307492"/>
    <lineage>
        <taxon>Eukaryota</taxon>
        <taxon>Metazoa</taxon>
        <taxon>Ecdysozoa</taxon>
        <taxon>Arthropoda</taxon>
        <taxon>Hexapoda</taxon>
        <taxon>Insecta</taxon>
        <taxon>Pterygota</taxon>
        <taxon>Neoptera</taxon>
        <taxon>Paraneoptera</taxon>
        <taxon>Hemiptera</taxon>
        <taxon>Sternorrhyncha</taxon>
        <taxon>Aphidomorpha</taxon>
        <taxon>Aphidoidea</taxon>
        <taxon>Aphididae</taxon>
        <taxon>Aphidini</taxon>
        <taxon>Aphis</taxon>
        <taxon>Aphis</taxon>
    </lineage>
</organism>
<keyword evidence="3" id="KW-1185">Reference proteome</keyword>
<feature type="transmembrane region" description="Helical" evidence="1">
    <location>
        <begin position="54"/>
        <end position="75"/>
    </location>
</feature>
<dbReference type="AlphaFoldDB" id="A0A6G0Z2K3"/>
<gene>
    <name evidence="2" type="ORF">FWK35_00011323</name>
</gene>
<keyword evidence="1" id="KW-1133">Transmembrane helix</keyword>
<proteinExistence type="predicted"/>
<dbReference type="OrthoDB" id="10560917at2759"/>
<sequence>MMKIHVQMMFQTPSVLLNSSLFCYYEICLQCFDKIILQYYLFYFHNLSNLPKNFLKSIVFVLIVWLTVGPFPLIFTNKN</sequence>
<evidence type="ECO:0000313" key="2">
    <source>
        <dbReference type="EMBL" id="KAF0764625.1"/>
    </source>
</evidence>
<feature type="transmembrane region" description="Helical" evidence="1">
    <location>
        <begin position="21"/>
        <end position="42"/>
    </location>
</feature>
<evidence type="ECO:0000256" key="1">
    <source>
        <dbReference type="SAM" id="Phobius"/>
    </source>
</evidence>
<accession>A0A6G0Z2K3</accession>
<reference evidence="2 3" key="1">
    <citation type="submission" date="2019-08" db="EMBL/GenBank/DDBJ databases">
        <title>Whole genome of Aphis craccivora.</title>
        <authorList>
            <person name="Voronova N.V."/>
            <person name="Shulinski R.S."/>
            <person name="Bandarenka Y.V."/>
            <person name="Zhorov D.G."/>
            <person name="Warner D."/>
        </authorList>
    </citation>
    <scope>NUCLEOTIDE SEQUENCE [LARGE SCALE GENOMIC DNA]</scope>
    <source>
        <strain evidence="2">180601</strain>
        <tissue evidence="2">Whole Body</tissue>
    </source>
</reference>
<comment type="caution">
    <text evidence="2">The sequence shown here is derived from an EMBL/GenBank/DDBJ whole genome shotgun (WGS) entry which is preliminary data.</text>
</comment>
<keyword evidence="1" id="KW-0472">Membrane</keyword>